<dbReference type="EMBL" id="VFOW01000001">
    <property type="protein sequence ID" value="TQL76499.1"/>
    <property type="molecule type" value="Genomic_DNA"/>
</dbReference>
<dbReference type="OrthoDB" id="7011037at2"/>
<dbReference type="InterPro" id="IPR000182">
    <property type="entry name" value="GNAT_dom"/>
</dbReference>
<keyword evidence="2" id="KW-0808">Transferase</keyword>
<organism evidence="2 3">
    <name type="scientific">Stackebrandtia endophytica</name>
    <dbReference type="NCBI Taxonomy" id="1496996"/>
    <lineage>
        <taxon>Bacteria</taxon>
        <taxon>Bacillati</taxon>
        <taxon>Actinomycetota</taxon>
        <taxon>Actinomycetes</taxon>
        <taxon>Glycomycetales</taxon>
        <taxon>Glycomycetaceae</taxon>
        <taxon>Stackebrandtia</taxon>
    </lineage>
</organism>
<dbReference type="PROSITE" id="PS51186">
    <property type="entry name" value="GNAT"/>
    <property type="match status" value="1"/>
</dbReference>
<comment type="caution">
    <text evidence="2">The sequence shown here is derived from an EMBL/GenBank/DDBJ whole genome shotgun (WGS) entry which is preliminary data.</text>
</comment>
<dbReference type="InterPro" id="IPR016181">
    <property type="entry name" value="Acyl_CoA_acyltransferase"/>
</dbReference>
<evidence type="ECO:0000259" key="1">
    <source>
        <dbReference type="PROSITE" id="PS51186"/>
    </source>
</evidence>
<accession>A0A543AV93</accession>
<name>A0A543AV93_9ACTN</name>
<dbReference type="GO" id="GO:0016747">
    <property type="term" value="F:acyltransferase activity, transferring groups other than amino-acyl groups"/>
    <property type="evidence" value="ECO:0007669"/>
    <property type="project" value="InterPro"/>
</dbReference>
<dbReference type="Gene3D" id="3.40.630.30">
    <property type="match status" value="1"/>
</dbReference>
<keyword evidence="3" id="KW-1185">Reference proteome</keyword>
<dbReference type="RefSeq" id="WP_142038018.1">
    <property type="nucleotide sequence ID" value="NZ_JBHTGS010000001.1"/>
</dbReference>
<dbReference type="InParanoid" id="A0A543AV93"/>
<protein>
    <submittedName>
        <fullName evidence="2">Acetyltransferase (GNAT) family protein</fullName>
    </submittedName>
</protein>
<dbReference type="CDD" id="cd04301">
    <property type="entry name" value="NAT_SF"/>
    <property type="match status" value="1"/>
</dbReference>
<dbReference type="SUPFAM" id="SSF55729">
    <property type="entry name" value="Acyl-CoA N-acyltransferases (Nat)"/>
    <property type="match status" value="1"/>
</dbReference>
<dbReference type="AlphaFoldDB" id="A0A543AV93"/>
<dbReference type="Proteomes" id="UP000317043">
    <property type="component" value="Unassembled WGS sequence"/>
</dbReference>
<dbReference type="Pfam" id="PF00583">
    <property type="entry name" value="Acetyltransf_1"/>
    <property type="match status" value="1"/>
</dbReference>
<proteinExistence type="predicted"/>
<reference evidence="2 3" key="1">
    <citation type="submission" date="2019-06" db="EMBL/GenBank/DDBJ databases">
        <title>Sequencing the genomes of 1000 actinobacteria strains.</title>
        <authorList>
            <person name="Klenk H.-P."/>
        </authorList>
    </citation>
    <scope>NUCLEOTIDE SEQUENCE [LARGE SCALE GENOMIC DNA]</scope>
    <source>
        <strain evidence="2 3">DSM 45928</strain>
    </source>
</reference>
<feature type="domain" description="N-acetyltransferase" evidence="1">
    <location>
        <begin position="12"/>
        <end position="183"/>
    </location>
</feature>
<sequence>MTEPRHSTEPLVSIRPGQPGDAALIIGFLDGTMEWLVAEGRTDQWGDQLASANERRVAKAKEWEESDGLYMAMMDDEPVGALVVGEALPYVPEAEVPELYVRFLVSDRSRKGQRIGTRLLQHARELAEKAGVEQLRVDCFRGPDKALVRYYQTQGFDLDVTFEVDRPDADPWPGQVLVMPLNR</sequence>
<evidence type="ECO:0000313" key="3">
    <source>
        <dbReference type="Proteomes" id="UP000317043"/>
    </source>
</evidence>
<evidence type="ECO:0000313" key="2">
    <source>
        <dbReference type="EMBL" id="TQL76499.1"/>
    </source>
</evidence>
<gene>
    <name evidence="2" type="ORF">FB566_2031</name>
</gene>